<keyword evidence="5 6" id="KW-0472">Membrane</keyword>
<comment type="similarity">
    <text evidence="2">Belongs to the EamA transporter family.</text>
</comment>
<dbReference type="SUPFAM" id="SSF103481">
    <property type="entry name" value="Multidrug resistance efflux transporter EmrE"/>
    <property type="match status" value="2"/>
</dbReference>
<feature type="domain" description="EamA" evidence="7">
    <location>
        <begin position="147"/>
        <end position="301"/>
    </location>
</feature>
<feature type="transmembrane region" description="Helical" evidence="6">
    <location>
        <begin position="223"/>
        <end position="249"/>
    </location>
</feature>
<evidence type="ECO:0000256" key="2">
    <source>
        <dbReference type="ARBA" id="ARBA00007362"/>
    </source>
</evidence>
<protein>
    <submittedName>
        <fullName evidence="8">Permease of the drug/metabolite transporter (DMT) superfamily</fullName>
    </submittedName>
</protein>
<dbReference type="GO" id="GO:0016020">
    <property type="term" value="C:membrane"/>
    <property type="evidence" value="ECO:0007669"/>
    <property type="project" value="UniProtKB-SubCell"/>
</dbReference>
<proteinExistence type="inferred from homology"/>
<keyword evidence="9" id="KW-1185">Reference proteome</keyword>
<organism evidence="8 9">
    <name type="scientific">Sporomusa ovata</name>
    <dbReference type="NCBI Taxonomy" id="2378"/>
    <lineage>
        <taxon>Bacteria</taxon>
        <taxon>Bacillati</taxon>
        <taxon>Bacillota</taxon>
        <taxon>Negativicutes</taxon>
        <taxon>Selenomonadales</taxon>
        <taxon>Sporomusaceae</taxon>
        <taxon>Sporomusa</taxon>
    </lineage>
</organism>
<dbReference type="AlphaFoldDB" id="A0A0U1KUK7"/>
<feature type="transmembrane region" description="Helical" evidence="6">
    <location>
        <begin position="96"/>
        <end position="115"/>
    </location>
</feature>
<feature type="transmembrane region" description="Helical" evidence="6">
    <location>
        <begin position="36"/>
        <end position="54"/>
    </location>
</feature>
<reference evidence="9" key="1">
    <citation type="submission" date="2015-03" db="EMBL/GenBank/DDBJ databases">
        <authorList>
            <person name="Nijsse Bart"/>
        </authorList>
    </citation>
    <scope>NUCLEOTIDE SEQUENCE [LARGE SCALE GENOMIC DNA]</scope>
</reference>
<dbReference type="Pfam" id="PF00892">
    <property type="entry name" value="EamA"/>
    <property type="match status" value="2"/>
</dbReference>
<name>A0A0U1KUK7_9FIRM</name>
<evidence type="ECO:0000313" key="8">
    <source>
        <dbReference type="EMBL" id="CQR71102.1"/>
    </source>
</evidence>
<keyword evidence="3 6" id="KW-0812">Transmembrane</keyword>
<feature type="transmembrane region" description="Helical" evidence="6">
    <location>
        <begin position="178"/>
        <end position="203"/>
    </location>
</feature>
<evidence type="ECO:0000256" key="3">
    <source>
        <dbReference type="ARBA" id="ARBA00022692"/>
    </source>
</evidence>
<sequence>MKKAYIYIMLAAVIFSTMEIAGKTVAADINPFQLNFIRFLIGGVILLPASIQTIKGKNIELTRKDCLYFLLTGFLGIVISMSFFQFAILYTMASTVAIIFSANPMFTTPIAYFLLKEKINKKVMLSLAVSLLGVLFILNPFGIHTDMKGVIFAILSAITFALYSVVSKKRVARYGSIVINCFSFLAGDIILLALMMISHLALFDTYQKGNITSLLVDIPIISGINYSNIAVLIYLGVIVSGLGYLFYFMAMEKSSAAVASIVFFIKPALAPLFCLLILRETLTASTIIGIVLILAGAFIMMLNDNDHKQVEVSGVQATIR</sequence>
<feature type="transmembrane region" description="Helical" evidence="6">
    <location>
        <begin position="66"/>
        <end position="90"/>
    </location>
</feature>
<evidence type="ECO:0000259" key="7">
    <source>
        <dbReference type="Pfam" id="PF00892"/>
    </source>
</evidence>
<evidence type="ECO:0000256" key="4">
    <source>
        <dbReference type="ARBA" id="ARBA00022989"/>
    </source>
</evidence>
<dbReference type="InterPro" id="IPR000620">
    <property type="entry name" value="EamA_dom"/>
</dbReference>
<accession>A0A0U1KUK7</accession>
<dbReference type="InterPro" id="IPR050638">
    <property type="entry name" value="AA-Vitamin_Transporters"/>
</dbReference>
<comment type="subcellular location">
    <subcellularLocation>
        <location evidence="1">Membrane</location>
        <topology evidence="1">Multi-pass membrane protein</topology>
    </subcellularLocation>
</comment>
<dbReference type="PANTHER" id="PTHR32322">
    <property type="entry name" value="INNER MEMBRANE TRANSPORTER"/>
    <property type="match status" value="1"/>
</dbReference>
<feature type="transmembrane region" description="Helical" evidence="6">
    <location>
        <begin position="149"/>
        <end position="166"/>
    </location>
</feature>
<feature type="transmembrane region" description="Helical" evidence="6">
    <location>
        <begin position="284"/>
        <end position="302"/>
    </location>
</feature>
<keyword evidence="4 6" id="KW-1133">Transmembrane helix</keyword>
<feature type="transmembrane region" description="Helical" evidence="6">
    <location>
        <begin position="256"/>
        <end position="278"/>
    </location>
</feature>
<feature type="domain" description="EamA" evidence="7">
    <location>
        <begin position="3"/>
        <end position="138"/>
    </location>
</feature>
<gene>
    <name evidence="8" type="ORF">SpAn4DRAFT_2080</name>
</gene>
<evidence type="ECO:0000256" key="5">
    <source>
        <dbReference type="ARBA" id="ARBA00023136"/>
    </source>
</evidence>
<evidence type="ECO:0000256" key="6">
    <source>
        <dbReference type="SAM" id="Phobius"/>
    </source>
</evidence>
<feature type="transmembrane region" description="Helical" evidence="6">
    <location>
        <begin position="122"/>
        <end position="143"/>
    </location>
</feature>
<dbReference type="PANTHER" id="PTHR32322:SF2">
    <property type="entry name" value="EAMA DOMAIN-CONTAINING PROTEIN"/>
    <property type="match status" value="1"/>
</dbReference>
<dbReference type="EMBL" id="CTRP01000003">
    <property type="protein sequence ID" value="CQR71102.1"/>
    <property type="molecule type" value="Genomic_DNA"/>
</dbReference>
<dbReference type="RefSeq" id="WP_021169806.1">
    <property type="nucleotide sequence ID" value="NZ_CTRP01000003.1"/>
</dbReference>
<dbReference type="Proteomes" id="UP000049855">
    <property type="component" value="Unassembled WGS sequence"/>
</dbReference>
<evidence type="ECO:0000256" key="1">
    <source>
        <dbReference type="ARBA" id="ARBA00004141"/>
    </source>
</evidence>
<dbReference type="InterPro" id="IPR037185">
    <property type="entry name" value="EmrE-like"/>
</dbReference>
<evidence type="ECO:0000313" key="9">
    <source>
        <dbReference type="Proteomes" id="UP000049855"/>
    </source>
</evidence>